<comment type="similarity">
    <text evidence="1">Belongs to the peptidase A1 family.</text>
</comment>
<accession>A0AAD5ZZU9</accession>
<dbReference type="InterPro" id="IPR034161">
    <property type="entry name" value="Pepsin-like_plant"/>
</dbReference>
<dbReference type="PROSITE" id="PS51767">
    <property type="entry name" value="PEPTIDASE_A1"/>
    <property type="match status" value="1"/>
</dbReference>
<dbReference type="CDD" id="cd05476">
    <property type="entry name" value="pepsin_A_like_plant"/>
    <property type="match status" value="1"/>
</dbReference>
<dbReference type="GO" id="GO:0006508">
    <property type="term" value="P:proteolysis"/>
    <property type="evidence" value="ECO:0007669"/>
    <property type="project" value="UniProtKB-KW"/>
</dbReference>
<feature type="domain" description="Peptidase A1" evidence="8">
    <location>
        <begin position="86"/>
        <end position="420"/>
    </location>
</feature>
<dbReference type="AlphaFoldDB" id="A0AAD5ZZU9"/>
<dbReference type="Gene3D" id="2.40.70.10">
    <property type="entry name" value="Acid Proteases"/>
    <property type="match status" value="2"/>
</dbReference>
<dbReference type="InterPro" id="IPR021109">
    <property type="entry name" value="Peptidase_aspartic_dom_sf"/>
</dbReference>
<dbReference type="InterPro" id="IPR051708">
    <property type="entry name" value="Plant_Aspart_Prot_A1"/>
</dbReference>
<organism evidence="9 10">
    <name type="scientific">Rhynchospora tenuis</name>
    <dbReference type="NCBI Taxonomy" id="198213"/>
    <lineage>
        <taxon>Eukaryota</taxon>
        <taxon>Viridiplantae</taxon>
        <taxon>Streptophyta</taxon>
        <taxon>Embryophyta</taxon>
        <taxon>Tracheophyta</taxon>
        <taxon>Spermatophyta</taxon>
        <taxon>Magnoliopsida</taxon>
        <taxon>Liliopsida</taxon>
        <taxon>Poales</taxon>
        <taxon>Cyperaceae</taxon>
        <taxon>Cyperoideae</taxon>
        <taxon>Rhynchosporeae</taxon>
        <taxon>Rhynchospora</taxon>
    </lineage>
</organism>
<evidence type="ECO:0000256" key="4">
    <source>
        <dbReference type="ARBA" id="ARBA00022750"/>
    </source>
</evidence>
<name>A0AAD5ZZU9_9POAL</name>
<evidence type="ECO:0000256" key="2">
    <source>
        <dbReference type="ARBA" id="ARBA00022670"/>
    </source>
</evidence>
<dbReference type="InterPro" id="IPR033121">
    <property type="entry name" value="PEPTIDASE_A1"/>
</dbReference>
<dbReference type="PRINTS" id="PR00792">
    <property type="entry name" value="PEPSIN"/>
</dbReference>
<dbReference type="GO" id="GO:0004190">
    <property type="term" value="F:aspartic-type endopeptidase activity"/>
    <property type="evidence" value="ECO:0007669"/>
    <property type="project" value="UniProtKB-KW"/>
</dbReference>
<keyword evidence="5" id="KW-0378">Hydrolase</keyword>
<dbReference type="SUPFAM" id="SSF50630">
    <property type="entry name" value="Acid proteases"/>
    <property type="match status" value="1"/>
</dbReference>
<feature type="active site" evidence="7">
    <location>
        <position position="104"/>
    </location>
</feature>
<dbReference type="Pfam" id="PF14541">
    <property type="entry name" value="TAXi_C"/>
    <property type="match status" value="1"/>
</dbReference>
<comment type="caution">
    <text evidence="9">The sequence shown here is derived from an EMBL/GenBank/DDBJ whole genome shotgun (WGS) entry which is preliminary data.</text>
</comment>
<dbReference type="GO" id="GO:0005576">
    <property type="term" value="C:extracellular region"/>
    <property type="evidence" value="ECO:0007669"/>
    <property type="project" value="TreeGrafter"/>
</dbReference>
<evidence type="ECO:0000256" key="5">
    <source>
        <dbReference type="ARBA" id="ARBA00022801"/>
    </source>
</evidence>
<evidence type="ECO:0000313" key="9">
    <source>
        <dbReference type="EMBL" id="KAJ3707117.1"/>
    </source>
</evidence>
<evidence type="ECO:0000313" key="10">
    <source>
        <dbReference type="Proteomes" id="UP001210211"/>
    </source>
</evidence>
<dbReference type="Proteomes" id="UP001210211">
    <property type="component" value="Unassembled WGS sequence"/>
</dbReference>
<keyword evidence="6" id="KW-0325">Glycoprotein</keyword>
<evidence type="ECO:0000256" key="3">
    <source>
        <dbReference type="ARBA" id="ARBA00022729"/>
    </source>
</evidence>
<dbReference type="InterPro" id="IPR032861">
    <property type="entry name" value="TAXi_N"/>
</dbReference>
<dbReference type="PANTHER" id="PTHR47967">
    <property type="entry name" value="OS07G0603500 PROTEIN-RELATED"/>
    <property type="match status" value="1"/>
</dbReference>
<dbReference type="PANTHER" id="PTHR47967:SF128">
    <property type="entry name" value="ASPARTIC PROTEINASE CDR1-LIKE"/>
    <property type="match status" value="1"/>
</dbReference>
<keyword evidence="10" id="KW-1185">Reference proteome</keyword>
<gene>
    <name evidence="9" type="ORF">LUZ61_010822</name>
</gene>
<dbReference type="Pfam" id="PF14543">
    <property type="entry name" value="TAXi_N"/>
    <property type="match status" value="1"/>
</dbReference>
<feature type="active site" evidence="7">
    <location>
        <position position="302"/>
    </location>
</feature>
<keyword evidence="4" id="KW-0064">Aspartyl protease</keyword>
<protein>
    <recommendedName>
        <fullName evidence="8">Peptidase A1 domain-containing protein</fullName>
    </recommendedName>
</protein>
<evidence type="ECO:0000256" key="6">
    <source>
        <dbReference type="ARBA" id="ARBA00023180"/>
    </source>
</evidence>
<keyword evidence="3" id="KW-0732">Signal</keyword>
<evidence type="ECO:0000256" key="7">
    <source>
        <dbReference type="PIRSR" id="PIRSR601461-1"/>
    </source>
</evidence>
<keyword evidence="2" id="KW-0645">Protease</keyword>
<sequence>MILALSRASLQNEVATNDTGFSVDLVHRYSIKSPFYNSSYTPDDQIRTAIQRSISRAQYLQHAIASRQIVTPSSYDSNIIASQTEYLMTIKVGTPATSILAIADTGSDLFWTNCLPCKDCYKQNTPLFNPRSSTTYRDLSCSDDFCSDASNDCENNQCHYNANYGDGSTSSGTLAKETFTFDTSDGKTVGVNNIVFGCAHQSDGNFLANMAGIVGLGDGSISLVSQLGSSVGKRFSYCLVPYSATNTSSKLNFGSNALFSNPNVQTTNLISGVSDTYYTVNLANIRLGDQEIELSVDNIIIDSGTTLNFLALDTVDQIAEQLEKTIPLPTINDPQLQLCYEASDLKKVVSKLPDFVYTLGTATVTLGPTNYLVEFDGKMCLAMIGSGQGNDGSVIQILGNIAQQDFHVGFDLDKRKVYFAPTDCTKP</sequence>
<dbReference type="FunFam" id="2.40.70.10:FF:000016">
    <property type="entry name" value="Probable aspartic protease At2g35615"/>
    <property type="match status" value="1"/>
</dbReference>
<dbReference type="InterPro" id="IPR032799">
    <property type="entry name" value="TAXi_C"/>
</dbReference>
<evidence type="ECO:0000259" key="8">
    <source>
        <dbReference type="PROSITE" id="PS51767"/>
    </source>
</evidence>
<proteinExistence type="inferred from homology"/>
<evidence type="ECO:0000256" key="1">
    <source>
        <dbReference type="ARBA" id="ARBA00007447"/>
    </source>
</evidence>
<dbReference type="EMBL" id="JAMRDG010000001">
    <property type="protein sequence ID" value="KAJ3707117.1"/>
    <property type="molecule type" value="Genomic_DNA"/>
</dbReference>
<reference evidence="9 10" key="1">
    <citation type="journal article" date="2022" name="Cell">
        <title>Repeat-based holocentromeres influence genome architecture and karyotype evolution.</title>
        <authorList>
            <person name="Hofstatter P.G."/>
            <person name="Thangavel G."/>
            <person name="Lux T."/>
            <person name="Neumann P."/>
            <person name="Vondrak T."/>
            <person name="Novak P."/>
            <person name="Zhang M."/>
            <person name="Costa L."/>
            <person name="Castellani M."/>
            <person name="Scott A."/>
            <person name="Toegelov H."/>
            <person name="Fuchs J."/>
            <person name="Mata-Sucre Y."/>
            <person name="Dias Y."/>
            <person name="Vanzela A.L.L."/>
            <person name="Huettel B."/>
            <person name="Almeida C.C.S."/>
            <person name="Simkova H."/>
            <person name="Souza G."/>
            <person name="Pedrosa-Harand A."/>
            <person name="Macas J."/>
            <person name="Mayer K.F.X."/>
            <person name="Houben A."/>
            <person name="Marques A."/>
        </authorList>
    </citation>
    <scope>NUCLEOTIDE SEQUENCE [LARGE SCALE GENOMIC DNA]</scope>
    <source>
        <strain evidence="9">RhyTen1mFocal</strain>
    </source>
</reference>
<dbReference type="InterPro" id="IPR001461">
    <property type="entry name" value="Aspartic_peptidase_A1"/>
</dbReference>